<feature type="compositionally biased region" description="Polar residues" evidence="1">
    <location>
        <begin position="55"/>
        <end position="77"/>
    </location>
</feature>
<dbReference type="Gene3D" id="3.60.10.10">
    <property type="entry name" value="Endonuclease/exonuclease/phosphatase"/>
    <property type="match status" value="1"/>
</dbReference>
<accession>A0A2A9MPT8</accession>
<dbReference type="RefSeq" id="XP_029222116.1">
    <property type="nucleotide sequence ID" value="XM_029359203.1"/>
</dbReference>
<reference evidence="2 3" key="1">
    <citation type="submission" date="2017-09" db="EMBL/GenBank/DDBJ databases">
        <title>Genome sequencing of Besnoitia besnoiti strain Bb-Ger1.</title>
        <authorList>
            <person name="Schares G."/>
            <person name="Venepally P."/>
            <person name="Lorenzi H.A."/>
        </authorList>
    </citation>
    <scope>NUCLEOTIDE SEQUENCE [LARGE SCALE GENOMIC DNA]</scope>
    <source>
        <strain evidence="2 3">Bb-Ger1</strain>
    </source>
</reference>
<feature type="compositionally biased region" description="Polar residues" evidence="1">
    <location>
        <begin position="166"/>
        <end position="188"/>
    </location>
</feature>
<feature type="region of interest" description="Disordered" evidence="1">
    <location>
        <begin position="489"/>
        <end position="512"/>
    </location>
</feature>
<dbReference type="KEGG" id="bbes:BESB_004480"/>
<dbReference type="GO" id="GO:0004527">
    <property type="term" value="F:exonuclease activity"/>
    <property type="evidence" value="ECO:0007669"/>
    <property type="project" value="UniProtKB-KW"/>
</dbReference>
<dbReference type="OrthoDB" id="40902at2759"/>
<gene>
    <name evidence="2" type="ORF">BESB_004480</name>
</gene>
<dbReference type="InterPro" id="IPR036691">
    <property type="entry name" value="Endo/exonu/phosph_ase_sf"/>
</dbReference>
<dbReference type="SUPFAM" id="SSF56219">
    <property type="entry name" value="DNase I-like"/>
    <property type="match status" value="1"/>
</dbReference>
<dbReference type="GO" id="GO:0004767">
    <property type="term" value="F:sphingomyelin phosphodiesterase activity"/>
    <property type="evidence" value="ECO:0007669"/>
    <property type="project" value="InterPro"/>
</dbReference>
<comment type="caution">
    <text evidence="2">The sequence shown here is derived from an EMBL/GenBank/DDBJ whole genome shotgun (WGS) entry which is preliminary data.</text>
</comment>
<proteinExistence type="predicted"/>
<feature type="compositionally biased region" description="Basic residues" evidence="1">
    <location>
        <begin position="638"/>
        <end position="651"/>
    </location>
</feature>
<dbReference type="PANTHER" id="PTHR16320">
    <property type="entry name" value="SPHINGOMYELINASE FAMILY MEMBER"/>
    <property type="match status" value="1"/>
</dbReference>
<feature type="region of interest" description="Disordered" evidence="1">
    <location>
        <begin position="613"/>
        <end position="656"/>
    </location>
</feature>
<name>A0A2A9MPT8_BESBE</name>
<evidence type="ECO:0000256" key="1">
    <source>
        <dbReference type="SAM" id="MobiDB-lite"/>
    </source>
</evidence>
<dbReference type="GeneID" id="40305511"/>
<dbReference type="AlphaFoldDB" id="A0A2A9MPT8"/>
<dbReference type="EMBL" id="NWUJ01000001">
    <property type="protein sequence ID" value="PFH38107.1"/>
    <property type="molecule type" value="Genomic_DNA"/>
</dbReference>
<protein>
    <submittedName>
        <fullName evidence="2">Endonuclease/exonuclease/phosphatase family protein</fullName>
    </submittedName>
</protein>
<evidence type="ECO:0000313" key="2">
    <source>
        <dbReference type="EMBL" id="PFH38107.1"/>
    </source>
</evidence>
<feature type="compositionally biased region" description="Low complexity" evidence="1">
    <location>
        <begin position="229"/>
        <end position="263"/>
    </location>
</feature>
<dbReference type="GO" id="GO:0004519">
    <property type="term" value="F:endonuclease activity"/>
    <property type="evidence" value="ECO:0007669"/>
    <property type="project" value="UniProtKB-KW"/>
</dbReference>
<feature type="compositionally biased region" description="Low complexity" evidence="1">
    <location>
        <begin position="43"/>
        <end position="54"/>
    </location>
</feature>
<keyword evidence="3" id="KW-1185">Reference proteome</keyword>
<feature type="compositionally biased region" description="Low complexity" evidence="1">
    <location>
        <begin position="270"/>
        <end position="300"/>
    </location>
</feature>
<feature type="compositionally biased region" description="Low complexity" evidence="1">
    <location>
        <begin position="203"/>
        <end position="214"/>
    </location>
</feature>
<dbReference type="PANTHER" id="PTHR16320:SF23">
    <property type="entry name" value="SPHINGOMYELINASE C 1"/>
    <property type="match status" value="1"/>
</dbReference>
<dbReference type="Proteomes" id="UP000224006">
    <property type="component" value="Chromosome I"/>
</dbReference>
<keyword evidence="2" id="KW-0540">Nuclease</keyword>
<feature type="region of interest" description="Disordered" evidence="1">
    <location>
        <begin position="29"/>
        <end position="337"/>
    </location>
</feature>
<keyword evidence="2" id="KW-0378">Hydrolase</keyword>
<keyword evidence="2" id="KW-0269">Exonuclease</keyword>
<evidence type="ECO:0000313" key="3">
    <source>
        <dbReference type="Proteomes" id="UP000224006"/>
    </source>
</evidence>
<organism evidence="2 3">
    <name type="scientific">Besnoitia besnoiti</name>
    <name type="common">Apicomplexan protozoan</name>
    <dbReference type="NCBI Taxonomy" id="94643"/>
    <lineage>
        <taxon>Eukaryota</taxon>
        <taxon>Sar</taxon>
        <taxon>Alveolata</taxon>
        <taxon>Apicomplexa</taxon>
        <taxon>Conoidasida</taxon>
        <taxon>Coccidia</taxon>
        <taxon>Eucoccidiorida</taxon>
        <taxon>Eimeriorina</taxon>
        <taxon>Sarcocystidae</taxon>
        <taxon>Besnoitia</taxon>
    </lineage>
</organism>
<dbReference type="InterPro" id="IPR038772">
    <property type="entry name" value="Sph/SMPD2-like"/>
</dbReference>
<sequence length="807" mass="86600">MRRFHELADVVLGVAADSVRVLGKSILHEGFSSSPFEEETVSDSDQASTSAASQPISATSGAIRSSQQQPPSLTGGTDTARHASTRGPRGDDLVAETPRVGGRNSSGTDRLPSKREPARPKVTPADVAGSKRTGASPRAAERVAWKAWTTGVGKARSVGPGRALRETSSSVLGKSALVRSSSALSTGTLRGGRRDVTVSPSLASASAGQGVAVVTRGSRSPYPEASVPRSQGSSSRFQQRSSRSIGSRTVSRSSARSAESPASMVPPVKPGVGAQAGRQARGPRPAASARLAASAGAQPGVASPNSARRPVSEKSGGLRPTAAGETGSEGNRLDEVPTRAHGSTYVNVCLDSSAEELTLISFNIQMLVDCCSLSVNWWSRERQLLPYLRKISDIHHPDVIIFQECWAEESWRLIQFLKQDKDCPFPYQTRILGSDNGPPCNCPDCGDCYCTCCQCCACLRSPCCCCCALACCLPPAAKLVGRANQMANASQAGEGQKDGEGRPRPSPRCAAPPDAWTSVSGNYQAARRNGGVVIVSKWPILEQHAYIYHNAAMPDCLENKGAVLVRIDKGGKIYNVVGTHLQSGDRNNDIRLAQLKELAVWLRSGMEECEQTEFASAEADEGAGDKSAQTADCTSARRQGRERRRKTKKREATRDGGSCCGLKRGWLPKGLVKATEPLIIGGDLNFRYKEDQQYILQAIRPDYLNCSLCLADPANPPTSYDTVLNDTCYNNNRASKVPIKQLIDFFLLSNDHFGSISRWQQTITVPADEPMTFRFFACLCMPIGSTQVHHVSDHLPVCVTIRHSKEN</sequence>
<keyword evidence="2" id="KW-0255">Endonuclease</keyword>
<dbReference type="VEuPathDB" id="ToxoDB:BESB_004480"/>